<comment type="caution">
    <text evidence="5">The sequence shown here is derived from an EMBL/GenBank/DDBJ whole genome shotgun (WGS) entry which is preliminary data.</text>
</comment>
<feature type="transmembrane region" description="Helical" evidence="1">
    <location>
        <begin position="124"/>
        <end position="145"/>
    </location>
</feature>
<dbReference type="PROSITE" id="PS50887">
    <property type="entry name" value="GGDEF"/>
    <property type="match status" value="1"/>
</dbReference>
<accession>A0A7Y9J171</accession>
<dbReference type="FunFam" id="3.30.70.270:FF:000001">
    <property type="entry name" value="Diguanylate cyclase domain protein"/>
    <property type="match status" value="1"/>
</dbReference>
<dbReference type="InterPro" id="IPR005330">
    <property type="entry name" value="MHYT_dom"/>
</dbReference>
<dbReference type="GO" id="GO:0003824">
    <property type="term" value="F:catalytic activity"/>
    <property type="evidence" value="ECO:0007669"/>
    <property type="project" value="UniProtKB-ARBA"/>
</dbReference>
<feature type="transmembrane region" description="Helical" evidence="1">
    <location>
        <begin position="195"/>
        <end position="219"/>
    </location>
</feature>
<feature type="transmembrane region" description="Helical" evidence="1">
    <location>
        <begin position="89"/>
        <end position="112"/>
    </location>
</feature>
<protein>
    <submittedName>
        <fullName evidence="5">Diguanylate cyclase (GGDEF)-like protein</fullName>
    </submittedName>
</protein>
<dbReference type="CDD" id="cd01948">
    <property type="entry name" value="EAL"/>
    <property type="match status" value="1"/>
</dbReference>
<dbReference type="PROSITE" id="PS50924">
    <property type="entry name" value="MHYT"/>
    <property type="match status" value="1"/>
</dbReference>
<feature type="transmembrane region" description="Helical" evidence="1">
    <location>
        <begin position="24"/>
        <end position="48"/>
    </location>
</feature>
<dbReference type="InterPro" id="IPR029787">
    <property type="entry name" value="Nucleotide_cyclase"/>
</dbReference>
<dbReference type="CDD" id="cd01949">
    <property type="entry name" value="GGDEF"/>
    <property type="match status" value="1"/>
</dbReference>
<reference evidence="5 6" key="1">
    <citation type="submission" date="2020-07" db="EMBL/GenBank/DDBJ databases">
        <title>Genomic Encyclopedia of Type Strains, Phase IV (KMG-V): Genome sequencing to study the core and pangenomes of soil and plant-associated prokaryotes.</title>
        <authorList>
            <person name="Whitman W."/>
        </authorList>
    </citation>
    <scope>NUCLEOTIDE SEQUENCE [LARGE SCALE GENOMIC DNA]</scope>
    <source>
        <strain evidence="5 6">SAS40</strain>
    </source>
</reference>
<evidence type="ECO:0000259" key="2">
    <source>
        <dbReference type="PROSITE" id="PS50883"/>
    </source>
</evidence>
<dbReference type="InterPro" id="IPR052155">
    <property type="entry name" value="Biofilm_reg_signaling"/>
</dbReference>
<feature type="transmembrane region" description="Helical" evidence="1">
    <location>
        <begin position="60"/>
        <end position="77"/>
    </location>
</feature>
<dbReference type="Pfam" id="PF00990">
    <property type="entry name" value="GGDEF"/>
    <property type="match status" value="1"/>
</dbReference>
<dbReference type="InterPro" id="IPR001633">
    <property type="entry name" value="EAL_dom"/>
</dbReference>
<feature type="domain" description="EAL" evidence="2">
    <location>
        <begin position="417"/>
        <end position="672"/>
    </location>
</feature>
<dbReference type="Pfam" id="PF00563">
    <property type="entry name" value="EAL"/>
    <property type="match status" value="1"/>
</dbReference>
<dbReference type="Pfam" id="PF03707">
    <property type="entry name" value="MHYT"/>
    <property type="match status" value="3"/>
</dbReference>
<feature type="domain" description="GGDEF" evidence="3">
    <location>
        <begin position="275"/>
        <end position="408"/>
    </location>
</feature>
<dbReference type="Gene3D" id="3.30.70.270">
    <property type="match status" value="1"/>
</dbReference>
<evidence type="ECO:0000259" key="4">
    <source>
        <dbReference type="PROSITE" id="PS50924"/>
    </source>
</evidence>
<dbReference type="GO" id="GO:0016020">
    <property type="term" value="C:membrane"/>
    <property type="evidence" value="ECO:0007669"/>
    <property type="project" value="UniProtKB-UniRule"/>
</dbReference>
<dbReference type="AlphaFoldDB" id="A0A7Y9J171"/>
<evidence type="ECO:0000313" key="5">
    <source>
        <dbReference type="EMBL" id="NYE86014.1"/>
    </source>
</evidence>
<keyword evidence="6" id="KW-1185">Reference proteome</keyword>
<dbReference type="InterPro" id="IPR035919">
    <property type="entry name" value="EAL_sf"/>
</dbReference>
<dbReference type="RefSeq" id="WP_373563476.1">
    <property type="nucleotide sequence ID" value="NZ_JACBYR010000003.1"/>
</dbReference>
<name>A0A7Y9J171_9BURK</name>
<evidence type="ECO:0000256" key="1">
    <source>
        <dbReference type="PROSITE-ProRule" id="PRU00244"/>
    </source>
</evidence>
<dbReference type="EMBL" id="JACBYR010000003">
    <property type="protein sequence ID" value="NYE86014.1"/>
    <property type="molecule type" value="Genomic_DNA"/>
</dbReference>
<dbReference type="NCBIfam" id="TIGR00254">
    <property type="entry name" value="GGDEF"/>
    <property type="match status" value="1"/>
</dbReference>
<dbReference type="PANTHER" id="PTHR44757:SF2">
    <property type="entry name" value="BIOFILM ARCHITECTURE MAINTENANCE PROTEIN MBAA"/>
    <property type="match status" value="1"/>
</dbReference>
<dbReference type="PANTHER" id="PTHR44757">
    <property type="entry name" value="DIGUANYLATE CYCLASE DGCP"/>
    <property type="match status" value="1"/>
</dbReference>
<sequence>MAAFTSLDLTGRIASLPRASNRTFWLAGGAVALGLGIWSMHFIGMLAFSLPIPLGYDLGTTLYSLAVVIGVSYLALHQVTQRTLTRPRLAAGAVVVGLGISGMHYMGMAAMQMSPGIDYSLPRVLLSVVVAIVASFVALRLAFALRAADPRRRLRQRLAAAMVMGAAICSMHYTGMWAAEFPIGVVCLAAGQIDIHWLAATILAGTLGVLGVALVLSVLDSRLQDRTLRFNDTLRSANEMLLYQATHDELTGLPNRGFLAERLEQAILFARSNDKRFAVYFIDIDGFKAINDSLGHNVGDAVLRELAARLRLKLRREDVVARFGGDEFVVVVENLSTAAIAGDLAEKLLDCFQEEFDLIDTHMTVSPSIGISVFPEDGQTSDVLLKNADAAMYEVKNAGRNGYRFFEAAMNTSTQRAMNLQRSLRGAVAGNQLHIHYQPKFDCASGKLLGAEALLRWTHPELGPIEPSEFIPIAERSGNITRIGQWVIKAVCQQIQLWDSAGLAPVKIAINLSPIQLRSSTLIRDVIDLTREYGVTPSRLMFEITESVAMQNAEETMKAVQRLQLAGFEMAIDDFGTGYSSLSYLQQFAVRQLKVDRLFVNELDVKGSKSRSIVSAIIGLAHALDMEVVAEGVETASQLALLAEMKCDQAQGFLLARPLGVGDFSRLMGMEPALA</sequence>
<evidence type="ECO:0000313" key="6">
    <source>
        <dbReference type="Proteomes" id="UP000542125"/>
    </source>
</evidence>
<dbReference type="InterPro" id="IPR000160">
    <property type="entry name" value="GGDEF_dom"/>
</dbReference>
<proteinExistence type="predicted"/>
<feature type="transmembrane region" description="Helical" evidence="1">
    <location>
        <begin position="157"/>
        <end position="175"/>
    </location>
</feature>
<gene>
    <name evidence="5" type="ORF">FHW18_005333</name>
</gene>
<keyword evidence="1" id="KW-0472">Membrane</keyword>
<keyword evidence="1" id="KW-1133">Transmembrane helix</keyword>
<dbReference type="SUPFAM" id="SSF141868">
    <property type="entry name" value="EAL domain-like"/>
    <property type="match status" value="1"/>
</dbReference>
<dbReference type="Proteomes" id="UP000542125">
    <property type="component" value="Unassembled WGS sequence"/>
</dbReference>
<keyword evidence="1" id="KW-0812">Transmembrane</keyword>
<dbReference type="SMART" id="SM00267">
    <property type="entry name" value="GGDEF"/>
    <property type="match status" value="1"/>
</dbReference>
<dbReference type="SUPFAM" id="SSF55073">
    <property type="entry name" value="Nucleotide cyclase"/>
    <property type="match status" value="1"/>
</dbReference>
<dbReference type="Gene3D" id="3.20.20.450">
    <property type="entry name" value="EAL domain"/>
    <property type="match status" value="1"/>
</dbReference>
<dbReference type="SMART" id="SM00052">
    <property type="entry name" value="EAL"/>
    <property type="match status" value="1"/>
</dbReference>
<dbReference type="InterPro" id="IPR043128">
    <property type="entry name" value="Rev_trsase/Diguanyl_cyclase"/>
</dbReference>
<evidence type="ECO:0000259" key="3">
    <source>
        <dbReference type="PROSITE" id="PS50887"/>
    </source>
</evidence>
<feature type="domain" description="MHYT" evidence="4">
    <location>
        <begin position="1"/>
        <end position="182"/>
    </location>
</feature>
<organism evidence="5 6">
    <name type="scientific">Pigmentiphaga litoralis</name>
    <dbReference type="NCBI Taxonomy" id="516702"/>
    <lineage>
        <taxon>Bacteria</taxon>
        <taxon>Pseudomonadati</taxon>
        <taxon>Pseudomonadota</taxon>
        <taxon>Betaproteobacteria</taxon>
        <taxon>Burkholderiales</taxon>
        <taxon>Alcaligenaceae</taxon>
        <taxon>Pigmentiphaga</taxon>
    </lineage>
</organism>
<dbReference type="PROSITE" id="PS50883">
    <property type="entry name" value="EAL"/>
    <property type="match status" value="1"/>
</dbReference>